<proteinExistence type="predicted"/>
<organism evidence="1 2">
    <name type="scientific">Paracidobacterium acidisoli</name>
    <dbReference type="NCBI Taxonomy" id="2303751"/>
    <lineage>
        <taxon>Bacteria</taxon>
        <taxon>Pseudomonadati</taxon>
        <taxon>Acidobacteriota</taxon>
        <taxon>Terriglobia</taxon>
        <taxon>Terriglobales</taxon>
        <taxon>Acidobacteriaceae</taxon>
        <taxon>Paracidobacterium</taxon>
    </lineage>
</organism>
<sequence length="418" mass="44725">MVACDSLPDPPPDTAIASRLKAFDPPAAAGTPAGDLDIYLDGSQSMQGFTADKDSNFCALIKEIMLNAETARFRLTSYSFSTTTRTLDHPPLAQLESAGFYTGSDTPLAKLLETIGQQPQHTAVIVSDLVQSEPGRDNQALVSALAALGGSRVMDLLAYRSSFSGSYDPENKYAAHAGLVRLNQSQKIPGQGRPFYLLILAPNAASLARVKKDLLRDEPASSPSEEFDAAQPPFRIVGVSLNHRAAASSSWQEYAPLVSEPANGFRTTFLWTGNDASPGMSALPLSIQMEAIAPVRRLESLDLEGTSGQWTAGAFSGGVATGAPALDAGGQASQGHPLNLTVNLPAKDSWRVYRIEVNPGEANLDLPPWVRNWTTDDDSTPALGNRTYQLDWLVRAMVNAVSEHRNCGDWTLEIGRGA</sequence>
<evidence type="ECO:0000313" key="1">
    <source>
        <dbReference type="EMBL" id="RFU14919.1"/>
    </source>
</evidence>
<protein>
    <submittedName>
        <fullName evidence="1">Uncharacterized protein</fullName>
    </submittedName>
</protein>
<name>A0A372IJJ9_9BACT</name>
<accession>A0A372IJJ9</accession>
<dbReference type="EMBL" id="QVQT01000008">
    <property type="protein sequence ID" value="RFU14919.1"/>
    <property type="molecule type" value="Genomic_DNA"/>
</dbReference>
<dbReference type="Proteomes" id="UP000264702">
    <property type="component" value="Unassembled WGS sequence"/>
</dbReference>
<dbReference type="AlphaFoldDB" id="A0A372IJJ9"/>
<gene>
    <name evidence="1" type="ORF">D0Y96_19080</name>
</gene>
<comment type="caution">
    <text evidence="1">The sequence shown here is derived from an EMBL/GenBank/DDBJ whole genome shotgun (WGS) entry which is preliminary data.</text>
</comment>
<reference evidence="1 2" key="1">
    <citation type="submission" date="2018-08" db="EMBL/GenBank/DDBJ databases">
        <title>Acidipila sp. 4G-K13, an acidobacterium isolated from forest soil.</title>
        <authorList>
            <person name="Gao Z.-H."/>
            <person name="Qiu L.-H."/>
        </authorList>
    </citation>
    <scope>NUCLEOTIDE SEQUENCE [LARGE SCALE GENOMIC DNA]</scope>
    <source>
        <strain evidence="1 2">4G-K13</strain>
    </source>
</reference>
<evidence type="ECO:0000313" key="2">
    <source>
        <dbReference type="Proteomes" id="UP000264702"/>
    </source>
</evidence>
<keyword evidence="2" id="KW-1185">Reference proteome</keyword>